<organism evidence="4 5">
    <name type="scientific">Gordonia phthalatica</name>
    <dbReference type="NCBI Taxonomy" id="1136941"/>
    <lineage>
        <taxon>Bacteria</taxon>
        <taxon>Bacillati</taxon>
        <taxon>Actinomycetota</taxon>
        <taxon>Actinomycetes</taxon>
        <taxon>Mycobacteriales</taxon>
        <taxon>Gordoniaceae</taxon>
        <taxon>Gordonia</taxon>
    </lineage>
</organism>
<dbReference type="AlphaFoldDB" id="A0A0N9NGP2"/>
<evidence type="ECO:0000259" key="2">
    <source>
        <dbReference type="Pfam" id="PF00905"/>
    </source>
</evidence>
<dbReference type="Pfam" id="PF05223">
    <property type="entry name" value="MecA_N"/>
    <property type="match status" value="1"/>
</dbReference>
<dbReference type="PANTHER" id="PTHR30627:SF24">
    <property type="entry name" value="PENICILLIN-BINDING PROTEIN 4B"/>
    <property type="match status" value="1"/>
</dbReference>
<dbReference type="InterPro" id="IPR007887">
    <property type="entry name" value="MecA_N"/>
</dbReference>
<dbReference type="InterPro" id="IPR012338">
    <property type="entry name" value="Beta-lactam/transpept-like"/>
</dbReference>
<dbReference type="Pfam" id="PF00905">
    <property type="entry name" value="Transpeptidase"/>
    <property type="match status" value="1"/>
</dbReference>
<dbReference type="RefSeq" id="WP_062392538.1">
    <property type="nucleotide sequence ID" value="NZ_CP011853.1"/>
</dbReference>
<dbReference type="STRING" id="1136941.ACH46_08620"/>
<feature type="signal peptide" evidence="1">
    <location>
        <begin position="1"/>
        <end position="31"/>
    </location>
</feature>
<dbReference type="InterPro" id="IPR001460">
    <property type="entry name" value="PCN-bd_Tpept"/>
</dbReference>
<dbReference type="GO" id="GO:0071972">
    <property type="term" value="F:peptidoglycan L,D-transpeptidase activity"/>
    <property type="evidence" value="ECO:0007669"/>
    <property type="project" value="TreeGrafter"/>
</dbReference>
<reference evidence="5" key="1">
    <citation type="submission" date="2015-06" db="EMBL/GenBank/DDBJ databases">
        <title>Complete genome sequence and metabolic analysis of phthalate degradation pathway in Gordonia sp. QH-11.</title>
        <authorList>
            <person name="Jin D."/>
            <person name="Kong X."/>
            <person name="Bai Z."/>
        </authorList>
    </citation>
    <scope>NUCLEOTIDE SEQUENCE [LARGE SCALE GENOMIC DNA]</scope>
    <source>
        <strain evidence="5">QH-11</strain>
    </source>
</reference>
<keyword evidence="1" id="KW-0732">Signal</keyword>
<dbReference type="GO" id="GO:0008658">
    <property type="term" value="F:penicillin binding"/>
    <property type="evidence" value="ECO:0007669"/>
    <property type="project" value="InterPro"/>
</dbReference>
<name>A0A0N9NGP2_9ACTN</name>
<evidence type="ECO:0000256" key="1">
    <source>
        <dbReference type="SAM" id="SignalP"/>
    </source>
</evidence>
<feature type="domain" description="Penicillin-binding protein transpeptidase" evidence="2">
    <location>
        <begin position="332"/>
        <end position="575"/>
    </location>
</feature>
<keyword evidence="5" id="KW-1185">Reference proteome</keyword>
<evidence type="ECO:0000313" key="4">
    <source>
        <dbReference type="EMBL" id="ALG84548.1"/>
    </source>
</evidence>
<dbReference type="InterPro" id="IPR050515">
    <property type="entry name" value="Beta-lactam/transpept"/>
</dbReference>
<dbReference type="GO" id="GO:0071555">
    <property type="term" value="P:cell wall organization"/>
    <property type="evidence" value="ECO:0007669"/>
    <property type="project" value="TreeGrafter"/>
</dbReference>
<protein>
    <submittedName>
        <fullName evidence="4">Penicillin-binding protein</fullName>
    </submittedName>
</protein>
<dbReference type="OrthoDB" id="5241017at2"/>
<sequence length="609" mass="63852">MSHRPCNRRSRVVVPCLLVVVTLLLSITACGTQDDGPRSTAESFFNRFAAQNFADAARSTTDPTSAEARLRSTWNSLSPKSLHAAPGRVDINGDVATVPVSYTWDLGRGRIWKYTATVALGRSDTGWSIRWKSSVVHPKLGTDQQLSLDQTDPPRAAVNESDGSEVMVDGTVVAVSFDASKAAESGTVSDSVQRLVQVLSPLIPGLNAQVIAEKSTAQDDPLPIGRIAQADFDRLRDQLAVPGIVSSEQAVLMPRDENFAPSVLASVRNTVADELTGDSGWRVTVRNPNGLVADVLADESGKPAPAVLLTLSRTVQDAAQRAVNAVAGKQAMLVAVQASTGKILAIAQNRDADRSGLIATSGLYPPGSTFKMVTSAAAFHDKLSNPQAIVPCPGEIQIGERLIPNYDSFALGAVPLRTAFAQSCNTTFAYLASQMGATALTYAATAMGLGPKYTVPGLDVKSGSVPVEPELVQRSEDGFGQGKVLASPLGMALVAAAAGSGHAQVPSLIVGRETKVVGPTATLEDDVYQQLRPMMRAVVTEGTATPLAGSGEVFGKTGEAEVAGGSHAWFAGYRGDIAFATLIVLGGDSTNSVLVTRDFLNMLPGDYRP</sequence>
<reference evidence="4 5" key="2">
    <citation type="journal article" date="2017" name="Int. J. Syst. Evol. Microbiol.">
        <title>Gordonia phthalatica sp. nov., a di-n-butyl phthalate-degrading bacterium isolated from activated sludge.</title>
        <authorList>
            <person name="Jin D."/>
            <person name="Kong X."/>
            <person name="Jia M."/>
            <person name="Yu X."/>
            <person name="Wang X."/>
            <person name="Zhuang X."/>
            <person name="Deng Y."/>
            <person name="Bai Z."/>
        </authorList>
    </citation>
    <scope>NUCLEOTIDE SEQUENCE [LARGE SCALE GENOMIC DNA]</scope>
    <source>
        <strain evidence="4 5">QH-11</strain>
    </source>
</reference>
<dbReference type="PROSITE" id="PS51257">
    <property type="entry name" value="PROKAR_LIPOPROTEIN"/>
    <property type="match status" value="1"/>
</dbReference>
<feature type="domain" description="NTF2-like N-terminal transpeptidase" evidence="3">
    <location>
        <begin position="37"/>
        <end position="144"/>
    </location>
</feature>
<dbReference type="PANTHER" id="PTHR30627">
    <property type="entry name" value="PEPTIDOGLYCAN D,D-TRANSPEPTIDASE"/>
    <property type="match status" value="1"/>
</dbReference>
<dbReference type="GO" id="GO:0046677">
    <property type="term" value="P:response to antibiotic"/>
    <property type="evidence" value="ECO:0007669"/>
    <property type="project" value="InterPro"/>
</dbReference>
<dbReference type="GO" id="GO:0005886">
    <property type="term" value="C:plasma membrane"/>
    <property type="evidence" value="ECO:0007669"/>
    <property type="project" value="TreeGrafter"/>
</dbReference>
<dbReference type="Proteomes" id="UP000063789">
    <property type="component" value="Chromosome"/>
</dbReference>
<gene>
    <name evidence="4" type="ORF">ACH46_08620</name>
</gene>
<evidence type="ECO:0000259" key="3">
    <source>
        <dbReference type="Pfam" id="PF05223"/>
    </source>
</evidence>
<evidence type="ECO:0000313" key="5">
    <source>
        <dbReference type="Proteomes" id="UP000063789"/>
    </source>
</evidence>
<dbReference type="PATRIC" id="fig|1136941.3.peg.1754"/>
<accession>A0A0N9NGP2</accession>
<dbReference type="Gene3D" id="3.40.710.10">
    <property type="entry name" value="DD-peptidase/beta-lactamase superfamily"/>
    <property type="match status" value="1"/>
</dbReference>
<proteinExistence type="predicted"/>
<dbReference type="EMBL" id="CP011853">
    <property type="protein sequence ID" value="ALG84548.1"/>
    <property type="molecule type" value="Genomic_DNA"/>
</dbReference>
<feature type="chain" id="PRO_5039428972" evidence="1">
    <location>
        <begin position="32"/>
        <end position="609"/>
    </location>
</feature>
<dbReference type="SUPFAM" id="SSF56601">
    <property type="entry name" value="beta-lactamase/transpeptidase-like"/>
    <property type="match status" value="1"/>
</dbReference>
<dbReference type="KEGG" id="goq:ACH46_08620"/>